<accession>A0A5C8HZK0</accession>
<evidence type="ECO:0000256" key="5">
    <source>
        <dbReference type="ARBA" id="ARBA00074219"/>
    </source>
</evidence>
<reference evidence="8 9" key="1">
    <citation type="submission" date="2019-08" db="EMBL/GenBank/DDBJ databases">
        <authorList>
            <person name="Dong K."/>
        </authorList>
    </citation>
    <scope>NUCLEOTIDE SEQUENCE [LARGE SCALE GENOMIC DNA]</scope>
    <source>
        <strain evidence="8 9">JCM14558</strain>
    </source>
</reference>
<keyword evidence="9" id="KW-1185">Reference proteome</keyword>
<dbReference type="InterPro" id="IPR036962">
    <property type="entry name" value="Glyco_hydro_3_N_sf"/>
</dbReference>
<dbReference type="PRINTS" id="PR00133">
    <property type="entry name" value="GLHYDRLASE3"/>
</dbReference>
<dbReference type="InterPro" id="IPR026891">
    <property type="entry name" value="Fn3-like"/>
</dbReference>
<dbReference type="GO" id="GO:0005975">
    <property type="term" value="P:carbohydrate metabolic process"/>
    <property type="evidence" value="ECO:0007669"/>
    <property type="project" value="InterPro"/>
</dbReference>
<dbReference type="SMART" id="SM01217">
    <property type="entry name" value="Fn3_like"/>
    <property type="match status" value="1"/>
</dbReference>
<dbReference type="InterPro" id="IPR036881">
    <property type="entry name" value="Glyco_hydro_3_C_sf"/>
</dbReference>
<dbReference type="Proteomes" id="UP000321034">
    <property type="component" value="Unassembled WGS sequence"/>
</dbReference>
<dbReference type="InterPro" id="IPR019800">
    <property type="entry name" value="Glyco_hydro_3_AS"/>
</dbReference>
<dbReference type="PANTHER" id="PTHR42715:SF10">
    <property type="entry name" value="BETA-GLUCOSIDASE"/>
    <property type="match status" value="1"/>
</dbReference>
<dbReference type="AlphaFoldDB" id="A0A5C8HZK0"/>
<dbReference type="Pfam" id="PF14310">
    <property type="entry name" value="Fn3-like"/>
    <property type="match status" value="1"/>
</dbReference>
<evidence type="ECO:0000256" key="4">
    <source>
        <dbReference type="ARBA" id="ARBA00058905"/>
    </source>
</evidence>
<evidence type="ECO:0000256" key="2">
    <source>
        <dbReference type="ARBA" id="ARBA00022801"/>
    </source>
</evidence>
<dbReference type="InterPro" id="IPR001764">
    <property type="entry name" value="Glyco_hydro_3_N"/>
</dbReference>
<protein>
    <recommendedName>
        <fullName evidence="5">Exo-alpha-(1-&gt;6)-L-arabinopyranosidase</fullName>
    </recommendedName>
</protein>
<gene>
    <name evidence="8" type="ORF">FVP77_11155</name>
</gene>
<comment type="caution">
    <text evidence="8">The sequence shown here is derived from an EMBL/GenBank/DDBJ whole genome shotgun (WGS) entry which is preliminary data.</text>
</comment>
<evidence type="ECO:0000313" key="9">
    <source>
        <dbReference type="Proteomes" id="UP000321034"/>
    </source>
</evidence>
<dbReference type="EMBL" id="VRSV01000002">
    <property type="protein sequence ID" value="TXK10471.1"/>
    <property type="molecule type" value="Genomic_DNA"/>
</dbReference>
<feature type="domain" description="Fibronectin type III-like" evidence="7">
    <location>
        <begin position="606"/>
        <end position="676"/>
    </location>
</feature>
<evidence type="ECO:0000256" key="6">
    <source>
        <dbReference type="RuleBase" id="RU361161"/>
    </source>
</evidence>
<dbReference type="Pfam" id="PF00933">
    <property type="entry name" value="Glyco_hydro_3"/>
    <property type="match status" value="1"/>
</dbReference>
<dbReference type="InterPro" id="IPR017853">
    <property type="entry name" value="GH"/>
</dbReference>
<dbReference type="InterPro" id="IPR050288">
    <property type="entry name" value="Cellulose_deg_GH3"/>
</dbReference>
<dbReference type="Gene3D" id="3.20.20.300">
    <property type="entry name" value="Glycoside hydrolase, family 3, N-terminal domain"/>
    <property type="match status" value="1"/>
</dbReference>
<dbReference type="GO" id="GO:0008422">
    <property type="term" value="F:beta-glucosidase activity"/>
    <property type="evidence" value="ECO:0007669"/>
    <property type="project" value="UniProtKB-ARBA"/>
</dbReference>
<evidence type="ECO:0000256" key="3">
    <source>
        <dbReference type="ARBA" id="ARBA00023277"/>
    </source>
</evidence>
<keyword evidence="6" id="KW-0326">Glycosidase</keyword>
<dbReference type="Gene3D" id="3.40.50.1700">
    <property type="entry name" value="Glycoside hydrolase family 3 C-terminal domain"/>
    <property type="match status" value="1"/>
</dbReference>
<dbReference type="PROSITE" id="PS00775">
    <property type="entry name" value="GLYCOSYL_HYDROL_F3"/>
    <property type="match status" value="1"/>
</dbReference>
<proteinExistence type="inferred from homology"/>
<sequence>MLPDPAGVLADWERGFAALAAGEEIPAEILTAPVAETVDTGLVEQARLLTGRDFWSTNEGAGVASMVMVDGPHGVRRQEGTADNLGFNDSVPATCFPPGAAIGSSWDRDLIREVGTALGREARALRVNMLLGPAINIKRSPLGGRTFEYLSEDPLLTGVLAAEYVHGVQSTGVGTSVKHFAVNSQETDRMQVSAEVDDRALREIYLPAFERVVTEANPTSIMSAYNAINGVFASENRWLLTELLREEWGYDGLVVSDWGAIKDRVEALRAGLDLEMPGTGEEGTGAIVAAVREGRLDRGAVDEAVARLAALVERTALPAETEPFDADAHHALARRAAAASVVLLRNEHATLPLVAGQRIAVIGALAEHPQYQGGGSSHVNPTRLDVPLDQLRAALGDDRVQYAPGYGDTDADALRQEAADAAAEADVAVVFVGLYEKDQSEGFDRTHIDLPADHVALIQAVAGRAGRTVVVLSNGGVVSLEPWHDTVDAIVEGWALGQAVGSALADVLTGAVNPSGRLAETIPLRLEDTPSYLNFPGDNLAVRYGEGVFVGYRYYTSTGHPVRYPFGHGLSYTTFAYDAVEATVTGPDAASVSVTVRNTGEVAGSEIVQVYLAPARSSVRRPVRELAGFAKVELAPGESATVEIALSRRSFAHWDAGKDRWWVQPGTYTVEIGRSSVDIALAADVAIEGDTDRPEPLTLGSTVGEWFGHPVVGPALMQAMMADASQEQLDAADDNGNMLKMVESMPMGQFARFPGVEIPDAALEQLIELSHAAEVAAL</sequence>
<comment type="similarity">
    <text evidence="1 6">Belongs to the glycosyl hydrolase 3 family.</text>
</comment>
<dbReference type="SUPFAM" id="SSF51445">
    <property type="entry name" value="(Trans)glycosidases"/>
    <property type="match status" value="1"/>
</dbReference>
<comment type="function">
    <text evidence="4">Catalyzes the hydrolysis of a non-reducing terminal alpha-L-arabinopyranosidic linkage in ginsenoside Rb2 (alpha-L-arabinopyranosyl-(1-&gt;6)-alpha-D-glucopyranosyl) to release alpha-D-glucopyranosyl (Rd). It is not able to hydrolyze alpha-L-arabinofuranosyl-(1-&gt;6)-alpha-D-glucopyranosyl (Rc).</text>
</comment>
<evidence type="ECO:0000313" key="8">
    <source>
        <dbReference type="EMBL" id="TXK10471.1"/>
    </source>
</evidence>
<keyword evidence="3" id="KW-0119">Carbohydrate metabolism</keyword>
<dbReference type="SUPFAM" id="SSF52279">
    <property type="entry name" value="Beta-D-glucan exohydrolase, C-terminal domain"/>
    <property type="match status" value="1"/>
</dbReference>
<organism evidence="8 9">
    <name type="scientific">Microbacterium hatanonis</name>
    <dbReference type="NCBI Taxonomy" id="404366"/>
    <lineage>
        <taxon>Bacteria</taxon>
        <taxon>Bacillati</taxon>
        <taxon>Actinomycetota</taxon>
        <taxon>Actinomycetes</taxon>
        <taxon>Micrococcales</taxon>
        <taxon>Microbacteriaceae</taxon>
        <taxon>Microbacterium</taxon>
    </lineage>
</organism>
<dbReference type="PANTHER" id="PTHR42715">
    <property type="entry name" value="BETA-GLUCOSIDASE"/>
    <property type="match status" value="1"/>
</dbReference>
<dbReference type="OrthoDB" id="3187421at2"/>
<dbReference type="Gene3D" id="2.60.40.10">
    <property type="entry name" value="Immunoglobulins"/>
    <property type="match status" value="1"/>
</dbReference>
<evidence type="ECO:0000256" key="1">
    <source>
        <dbReference type="ARBA" id="ARBA00005336"/>
    </source>
</evidence>
<evidence type="ECO:0000259" key="7">
    <source>
        <dbReference type="SMART" id="SM01217"/>
    </source>
</evidence>
<dbReference type="InterPro" id="IPR002772">
    <property type="entry name" value="Glyco_hydro_3_C"/>
</dbReference>
<name>A0A5C8HZK0_9MICO</name>
<dbReference type="FunFam" id="2.60.40.10:FF:000495">
    <property type="entry name" value="Periplasmic beta-glucosidase"/>
    <property type="match status" value="1"/>
</dbReference>
<dbReference type="InterPro" id="IPR013783">
    <property type="entry name" value="Ig-like_fold"/>
</dbReference>
<keyword evidence="2 6" id="KW-0378">Hydrolase</keyword>
<dbReference type="Pfam" id="PF01915">
    <property type="entry name" value="Glyco_hydro_3_C"/>
    <property type="match status" value="1"/>
</dbReference>